<dbReference type="Gene3D" id="3.40.50.1820">
    <property type="entry name" value="alpha/beta hydrolase"/>
    <property type="match status" value="1"/>
</dbReference>
<dbReference type="FunFam" id="3.40.50.1820:FF:000213">
    <property type="entry name" value="Carboxylic ester hydrolase"/>
    <property type="match status" value="1"/>
</dbReference>
<evidence type="ECO:0000256" key="3">
    <source>
        <dbReference type="ARBA" id="ARBA00022525"/>
    </source>
</evidence>
<accession>A0A6G1L1T2</accession>
<dbReference type="InterPro" id="IPR019826">
    <property type="entry name" value="Carboxylesterase_B_AS"/>
</dbReference>
<keyword evidence="4" id="KW-0732">Signal</keyword>
<dbReference type="GO" id="GO:0006629">
    <property type="term" value="P:lipid metabolic process"/>
    <property type="evidence" value="ECO:0007669"/>
    <property type="project" value="UniProtKB-KW"/>
</dbReference>
<dbReference type="Pfam" id="PF00135">
    <property type="entry name" value="COesterase"/>
    <property type="match status" value="1"/>
</dbReference>
<keyword evidence="6" id="KW-0443">Lipid metabolism</keyword>
<dbReference type="SUPFAM" id="SSF53474">
    <property type="entry name" value="alpha/beta-Hydrolases"/>
    <property type="match status" value="1"/>
</dbReference>
<evidence type="ECO:0000313" key="11">
    <source>
        <dbReference type="EMBL" id="KAF2766881.1"/>
    </source>
</evidence>
<dbReference type="AlphaFoldDB" id="A0A6G1L1T2"/>
<dbReference type="GO" id="GO:0016787">
    <property type="term" value="F:hydrolase activity"/>
    <property type="evidence" value="ECO:0007669"/>
    <property type="project" value="UniProtKB-KW"/>
</dbReference>
<evidence type="ECO:0000256" key="2">
    <source>
        <dbReference type="ARBA" id="ARBA00005964"/>
    </source>
</evidence>
<dbReference type="Proteomes" id="UP000799436">
    <property type="component" value="Unassembled WGS sequence"/>
</dbReference>
<comment type="subcellular location">
    <subcellularLocation>
        <location evidence="1">Secreted</location>
    </subcellularLocation>
</comment>
<comment type="similarity">
    <text evidence="2 8">Belongs to the type-B carboxylesterase/lipase family.</text>
</comment>
<feature type="domain" description="Carboxylesterase type B" evidence="10">
    <location>
        <begin position="71"/>
        <end position="584"/>
    </location>
</feature>
<reference evidence="11" key="1">
    <citation type="journal article" date="2020" name="Stud. Mycol.">
        <title>101 Dothideomycetes genomes: a test case for predicting lifestyles and emergence of pathogens.</title>
        <authorList>
            <person name="Haridas S."/>
            <person name="Albert R."/>
            <person name="Binder M."/>
            <person name="Bloem J."/>
            <person name="Labutti K."/>
            <person name="Salamov A."/>
            <person name="Andreopoulos B."/>
            <person name="Baker S."/>
            <person name="Barry K."/>
            <person name="Bills G."/>
            <person name="Bluhm B."/>
            <person name="Cannon C."/>
            <person name="Castanera R."/>
            <person name="Culley D."/>
            <person name="Daum C."/>
            <person name="Ezra D."/>
            <person name="Gonzalez J."/>
            <person name="Henrissat B."/>
            <person name="Kuo A."/>
            <person name="Liang C."/>
            <person name="Lipzen A."/>
            <person name="Lutzoni F."/>
            <person name="Magnuson J."/>
            <person name="Mondo S."/>
            <person name="Nolan M."/>
            <person name="Ohm R."/>
            <person name="Pangilinan J."/>
            <person name="Park H.-J."/>
            <person name="Ramirez L."/>
            <person name="Alfaro M."/>
            <person name="Sun H."/>
            <person name="Tritt A."/>
            <person name="Yoshinaga Y."/>
            <person name="Zwiers L.-H."/>
            <person name="Turgeon B."/>
            <person name="Goodwin S."/>
            <person name="Spatafora J."/>
            <person name="Crous P."/>
            <person name="Grigoriev I."/>
        </authorList>
    </citation>
    <scope>NUCLEOTIDE SEQUENCE</scope>
    <source>
        <strain evidence="11">CBS 116005</strain>
    </source>
</reference>
<dbReference type="EMBL" id="ML995864">
    <property type="protein sequence ID" value="KAF2766881.1"/>
    <property type="molecule type" value="Genomic_DNA"/>
</dbReference>
<feature type="region of interest" description="Disordered" evidence="9">
    <location>
        <begin position="1"/>
        <end position="24"/>
    </location>
</feature>
<evidence type="ECO:0000256" key="9">
    <source>
        <dbReference type="SAM" id="MobiDB-lite"/>
    </source>
</evidence>
<name>A0A6G1L1T2_9PEZI</name>
<evidence type="ECO:0000256" key="1">
    <source>
        <dbReference type="ARBA" id="ARBA00004613"/>
    </source>
</evidence>
<evidence type="ECO:0000256" key="7">
    <source>
        <dbReference type="ARBA" id="ARBA00023180"/>
    </source>
</evidence>
<feature type="non-terminal residue" evidence="11">
    <location>
        <position position="604"/>
    </location>
</feature>
<sequence length="604" mass="65309">MASHPLHQLQDLQRRTGTDENALPCVRPRKTDELQVHWASSTRPQPSGRPKISTMRTSLLAALLAALARAAPSVTIQNGTIVGTSLLGVDSFKGIPYAKPPTGTLRLRPPQTIDTSYGTITSNPDPLACPQFYEQLSTSKIPESILAEVLDSPAFQVAENTGEDCLTLSVQRPSTATSDSKLPVVFWIYGGGFEFGSTNIYDGTDFVTKSIELGADVIYVAVNYRVSGFGFLAGSELAAEHSTNLGLRDQRLGLQWVADNIAAFGGDPDSVVLWGESAGSISVFDHTVINGGDNTYKGKALFRGGIMNSGSIVPADPVTAPQAQTIYNAVSTAAGCGTGANSLECLRNVSYSTFLAATESVPGVFGYRSLDLSYLPRPDPGDNFFAQSPELYLKSGEYAKVPVIIGDEQDEGTLFALSLSYITANAEVINYLASYFPNNANAHRDMTEIMATYPDEPLLGQPHGSPFNTGSLNNIYPQYKRLAAVLGDLTFTLMRRYYISLIWQDVNVWSYLNTYFHGTPVLGTTHALDVLVDYGDGPLELTLNTNAVQEYYISFINHLDPNSLGTSAPLIEWPKWSHSSGKPQLLDFGATSLSLITDDFRSSS</sequence>
<keyword evidence="12" id="KW-1185">Reference proteome</keyword>
<dbReference type="InterPro" id="IPR002018">
    <property type="entry name" value="CarbesteraseB"/>
</dbReference>
<keyword evidence="7" id="KW-0325">Glycoprotein</keyword>
<evidence type="ECO:0000256" key="5">
    <source>
        <dbReference type="ARBA" id="ARBA00022801"/>
    </source>
</evidence>
<dbReference type="InterPro" id="IPR029058">
    <property type="entry name" value="AB_hydrolase_fold"/>
</dbReference>
<evidence type="ECO:0000313" key="12">
    <source>
        <dbReference type="Proteomes" id="UP000799436"/>
    </source>
</evidence>
<keyword evidence="3" id="KW-0964">Secreted</keyword>
<gene>
    <name evidence="11" type="ORF">EJ03DRAFT_297541</name>
</gene>
<evidence type="ECO:0000256" key="8">
    <source>
        <dbReference type="RuleBase" id="RU361235"/>
    </source>
</evidence>
<dbReference type="OrthoDB" id="408631at2759"/>
<organism evidence="11 12">
    <name type="scientific">Teratosphaeria nubilosa</name>
    <dbReference type="NCBI Taxonomy" id="161662"/>
    <lineage>
        <taxon>Eukaryota</taxon>
        <taxon>Fungi</taxon>
        <taxon>Dikarya</taxon>
        <taxon>Ascomycota</taxon>
        <taxon>Pezizomycotina</taxon>
        <taxon>Dothideomycetes</taxon>
        <taxon>Dothideomycetidae</taxon>
        <taxon>Mycosphaerellales</taxon>
        <taxon>Teratosphaeriaceae</taxon>
        <taxon>Teratosphaeria</taxon>
    </lineage>
</organism>
<dbReference type="InterPro" id="IPR050309">
    <property type="entry name" value="Type-B_Carboxylest/Lipase"/>
</dbReference>
<dbReference type="PROSITE" id="PS00122">
    <property type="entry name" value="CARBOXYLESTERASE_B_1"/>
    <property type="match status" value="1"/>
</dbReference>
<keyword evidence="5 8" id="KW-0378">Hydrolase</keyword>
<dbReference type="EC" id="3.1.1.-" evidence="8"/>
<evidence type="ECO:0000259" key="10">
    <source>
        <dbReference type="Pfam" id="PF00135"/>
    </source>
</evidence>
<evidence type="ECO:0000256" key="6">
    <source>
        <dbReference type="ARBA" id="ARBA00023098"/>
    </source>
</evidence>
<protein>
    <recommendedName>
        <fullName evidence="8">Carboxylic ester hydrolase</fullName>
        <ecNumber evidence="8">3.1.1.-</ecNumber>
    </recommendedName>
</protein>
<dbReference type="PANTHER" id="PTHR11559">
    <property type="entry name" value="CARBOXYLESTERASE"/>
    <property type="match status" value="1"/>
</dbReference>
<evidence type="ECO:0000256" key="4">
    <source>
        <dbReference type="ARBA" id="ARBA00022729"/>
    </source>
</evidence>
<dbReference type="GO" id="GO:0005576">
    <property type="term" value="C:extracellular region"/>
    <property type="evidence" value="ECO:0007669"/>
    <property type="project" value="UniProtKB-SubCell"/>
</dbReference>
<proteinExistence type="inferred from homology"/>